<name>A0A7X1KAJ4_9SPHN</name>
<accession>A0A7X1KAJ4</accession>
<dbReference type="AlphaFoldDB" id="A0A7X1KAJ4"/>
<evidence type="ECO:0000313" key="2">
    <source>
        <dbReference type="Proteomes" id="UP000520156"/>
    </source>
</evidence>
<reference evidence="1 2" key="1">
    <citation type="submission" date="2020-08" db="EMBL/GenBank/DDBJ databases">
        <title>The genome sequence of Novosphingobium flavum 4Y4.</title>
        <authorList>
            <person name="Liu Y."/>
        </authorList>
    </citation>
    <scope>NUCLEOTIDE SEQUENCE [LARGE SCALE GENOMIC DNA]</scope>
    <source>
        <strain evidence="1 2">4Y4</strain>
    </source>
</reference>
<comment type="caution">
    <text evidence="1">The sequence shown here is derived from an EMBL/GenBank/DDBJ whole genome shotgun (WGS) entry which is preliminary data.</text>
</comment>
<dbReference type="EMBL" id="JACLAU010000001">
    <property type="protein sequence ID" value="MBC2650194.1"/>
    <property type="molecule type" value="Genomic_DNA"/>
</dbReference>
<organism evidence="1 2">
    <name type="scientific">Novosphingobium aerophilum</name>
    <dbReference type="NCBI Taxonomy" id="2839843"/>
    <lineage>
        <taxon>Bacteria</taxon>
        <taxon>Pseudomonadati</taxon>
        <taxon>Pseudomonadota</taxon>
        <taxon>Alphaproteobacteria</taxon>
        <taxon>Sphingomonadales</taxon>
        <taxon>Sphingomonadaceae</taxon>
        <taxon>Novosphingobium</taxon>
    </lineage>
</organism>
<sequence length="75" mass="8263">MKTLTELLSAEAPLQPGCTLPKRTGDHVMVGRNHGPVFRIVHVHADLAWIRPLTHGQDGLVPLDRLRAVEPMPPT</sequence>
<proteinExistence type="predicted"/>
<dbReference type="Proteomes" id="UP000520156">
    <property type="component" value="Unassembled WGS sequence"/>
</dbReference>
<dbReference type="RefSeq" id="WP_185681613.1">
    <property type="nucleotide sequence ID" value="NZ_JACLAU010000001.1"/>
</dbReference>
<gene>
    <name evidence="1" type="ORF">H7F49_00580</name>
</gene>
<keyword evidence="2" id="KW-1185">Reference proteome</keyword>
<evidence type="ECO:0000313" key="1">
    <source>
        <dbReference type="EMBL" id="MBC2650194.1"/>
    </source>
</evidence>
<protein>
    <submittedName>
        <fullName evidence="1">Uncharacterized protein</fullName>
    </submittedName>
</protein>